<keyword evidence="3" id="KW-1185">Reference proteome</keyword>
<evidence type="ECO:0000313" key="2">
    <source>
        <dbReference type="EMBL" id="MEK0312092.1"/>
    </source>
</evidence>
<comment type="caution">
    <text evidence="2">The sequence shown here is derived from an EMBL/GenBank/DDBJ whole genome shotgun (WGS) entry which is preliminary data.</text>
</comment>
<dbReference type="SUPFAM" id="SSF57997">
    <property type="entry name" value="Tropomyosin"/>
    <property type="match status" value="1"/>
</dbReference>
<evidence type="ECO:0000313" key="3">
    <source>
        <dbReference type="Proteomes" id="UP001382955"/>
    </source>
</evidence>
<protein>
    <submittedName>
        <fullName evidence="2">DNA double-strand break repair protein Rad50</fullName>
    </submittedName>
</protein>
<proteinExistence type="predicted"/>
<organism evidence="2 3">
    <name type="scientific">Candidatus Phytoplasma fabacearum</name>
    <dbReference type="NCBI Taxonomy" id="2982628"/>
    <lineage>
        <taxon>Bacteria</taxon>
        <taxon>Bacillati</taxon>
        <taxon>Mycoplasmatota</taxon>
        <taxon>Mollicutes</taxon>
        <taxon>Acholeplasmatales</taxon>
        <taxon>Acholeplasmataceae</taxon>
        <taxon>Candidatus Phytoplasma</taxon>
        <taxon>16SrII (Peanut WB group)</taxon>
    </lineage>
</organism>
<feature type="non-terminal residue" evidence="2">
    <location>
        <position position="1"/>
    </location>
</feature>
<dbReference type="EMBL" id="JAOSIK010000029">
    <property type="protein sequence ID" value="MEK0312092.1"/>
    <property type="molecule type" value="Genomic_DNA"/>
</dbReference>
<sequence>LIYFCCFRHKEPSSKYYGQLIGKIDQAIDKYGDTINNYNGLKQDWEKELEKCETELKDLSEQKDLTQEAKEKIKEALEKNEAKIKEIKAKMSENDKNITILKGKLVQLEKDKETKEKEIKEKERQKELASPDDKIRLQAEIDKLRDEISKIVGEIGKIKVQIKNLETDQKYYQNMLNRTEKLKKDLEKRFEILTNDEKSIFKQIQSAEERRIEIQKEIEEVDKKLKEINLEKELYQALKLKYREMYNRMITYEKEHEVSAGNITKWVFKGFDKITDLFPAKYGLKILGKTVTFTRNFAQGMSKATLVLHEGHRLWHLYNEVVNENKEHSPMITKEALEMYTQDIDRDLAKLEANYKDYEKKIADYKIRLNQDNLKNECINSEKLNESIKKEFVTWINEYETIVKELEKGRDKASDTDELYEDKAKLEEELNNKRENVDIIKEQLKQKNPNYARAQQRLQAKRVGKIPEIISLTN</sequence>
<accession>A0ABU8ZT43</accession>
<evidence type="ECO:0000256" key="1">
    <source>
        <dbReference type="SAM" id="Coils"/>
    </source>
</evidence>
<feature type="coiled-coil region" evidence="1">
    <location>
        <begin position="35"/>
        <end position="255"/>
    </location>
</feature>
<dbReference type="RefSeq" id="WP_340495474.1">
    <property type="nucleotide sequence ID" value="NZ_JAOSIK010000029.1"/>
</dbReference>
<feature type="coiled-coil region" evidence="1">
    <location>
        <begin position="341"/>
        <end position="461"/>
    </location>
</feature>
<reference evidence="2 3" key="1">
    <citation type="journal article" date="2023" name="Int. J. Syst. Evol. Microbiol.">
        <title>The observation of taxonomic boundaries for the 16SrII and 16SrXXV phytoplasmas using genome-based delimitation.</title>
        <authorList>
            <person name="Rodrigues Jardim B."/>
            <person name="Tran-Nguyen L.T.T."/>
            <person name="Gambley C."/>
            <person name="Al-Sadi A.M."/>
            <person name="Al-Subhi A.M."/>
            <person name="Foissac X."/>
            <person name="Salar P."/>
            <person name="Cai H."/>
            <person name="Yang J.Y."/>
            <person name="Davis R."/>
            <person name="Jones L."/>
            <person name="Rodoni B."/>
            <person name="Constable F.E."/>
        </authorList>
    </citation>
    <scope>NUCLEOTIDE SEQUENCE [LARGE SCALE GENOMIC DNA]</scope>
    <source>
        <strain evidence="2">BAWM-322</strain>
    </source>
</reference>
<dbReference type="Proteomes" id="UP001382955">
    <property type="component" value="Unassembled WGS sequence"/>
</dbReference>
<name>A0ABU8ZT43_9MOLU</name>
<gene>
    <name evidence="2" type="ORF">OC725_02325</name>
</gene>
<keyword evidence="1" id="KW-0175">Coiled coil</keyword>